<evidence type="ECO:0000256" key="2">
    <source>
        <dbReference type="SAM" id="Phobius"/>
    </source>
</evidence>
<feature type="transmembrane region" description="Helical" evidence="2">
    <location>
        <begin position="108"/>
        <end position="135"/>
    </location>
</feature>
<gene>
    <name evidence="4" type="primary">ORF149445</name>
</gene>
<feature type="region of interest" description="Disordered" evidence="1">
    <location>
        <begin position="487"/>
        <end position="512"/>
    </location>
</feature>
<protein>
    <recommendedName>
        <fullName evidence="3">Ig-like domain-containing protein</fullName>
    </recommendedName>
</protein>
<keyword evidence="2" id="KW-0472">Membrane</keyword>
<feature type="region of interest" description="Disordered" evidence="1">
    <location>
        <begin position="297"/>
        <end position="353"/>
    </location>
</feature>
<dbReference type="InterPro" id="IPR036179">
    <property type="entry name" value="Ig-like_dom_sf"/>
</dbReference>
<dbReference type="InterPro" id="IPR007110">
    <property type="entry name" value="Ig-like_dom"/>
</dbReference>
<dbReference type="PROSITE" id="PS50835">
    <property type="entry name" value="IG_LIKE"/>
    <property type="match status" value="1"/>
</dbReference>
<dbReference type="EMBL" id="HACG01038797">
    <property type="protein sequence ID" value="CEK85662.1"/>
    <property type="molecule type" value="Transcribed_RNA"/>
</dbReference>
<dbReference type="InterPro" id="IPR013783">
    <property type="entry name" value="Ig-like_fold"/>
</dbReference>
<keyword evidence="2" id="KW-1133">Transmembrane helix</keyword>
<name>A0A0B7AYH0_9EUPU</name>
<proteinExistence type="predicted"/>
<feature type="compositionally biased region" description="Basic and acidic residues" evidence="1">
    <location>
        <begin position="332"/>
        <end position="345"/>
    </location>
</feature>
<feature type="compositionally biased region" description="Low complexity" evidence="1">
    <location>
        <begin position="312"/>
        <end position="325"/>
    </location>
</feature>
<reference evidence="4" key="1">
    <citation type="submission" date="2014-12" db="EMBL/GenBank/DDBJ databases">
        <title>Insight into the proteome of Arion vulgaris.</title>
        <authorList>
            <person name="Aradska J."/>
            <person name="Bulat T."/>
            <person name="Smidak R."/>
            <person name="Sarate P."/>
            <person name="Gangsoo J."/>
            <person name="Sialana F."/>
            <person name="Bilban M."/>
            <person name="Lubec G."/>
        </authorList>
    </citation>
    <scope>NUCLEOTIDE SEQUENCE</scope>
    <source>
        <tissue evidence="4">Skin</tissue>
    </source>
</reference>
<dbReference type="AlphaFoldDB" id="A0A0B7AYH0"/>
<dbReference type="SUPFAM" id="SSF48726">
    <property type="entry name" value="Immunoglobulin"/>
    <property type="match status" value="1"/>
</dbReference>
<evidence type="ECO:0000256" key="1">
    <source>
        <dbReference type="SAM" id="MobiDB-lite"/>
    </source>
</evidence>
<evidence type="ECO:0000313" key="4">
    <source>
        <dbReference type="EMBL" id="CEK85662.1"/>
    </source>
</evidence>
<accession>A0A0B7AYH0</accession>
<keyword evidence="2" id="KW-0812">Transmembrane</keyword>
<dbReference type="Gene3D" id="2.60.40.10">
    <property type="entry name" value="Immunoglobulins"/>
    <property type="match status" value="1"/>
</dbReference>
<evidence type="ECO:0000259" key="3">
    <source>
        <dbReference type="PROSITE" id="PS50835"/>
    </source>
</evidence>
<feature type="domain" description="Ig-like" evidence="3">
    <location>
        <begin position="41"/>
        <end position="93"/>
    </location>
</feature>
<organism evidence="4">
    <name type="scientific">Arion vulgaris</name>
    <dbReference type="NCBI Taxonomy" id="1028688"/>
    <lineage>
        <taxon>Eukaryota</taxon>
        <taxon>Metazoa</taxon>
        <taxon>Spiralia</taxon>
        <taxon>Lophotrochozoa</taxon>
        <taxon>Mollusca</taxon>
        <taxon>Gastropoda</taxon>
        <taxon>Heterobranchia</taxon>
        <taxon>Euthyneura</taxon>
        <taxon>Panpulmonata</taxon>
        <taxon>Eupulmonata</taxon>
        <taxon>Stylommatophora</taxon>
        <taxon>Helicina</taxon>
        <taxon>Arionoidea</taxon>
        <taxon>Arionidae</taxon>
        <taxon>Arion</taxon>
    </lineage>
</organism>
<sequence>MWTTPAGNTFYQHHFHPDASQHLLTPEDIQPDSKFHDGHYWHHTSSYRSELSSYSDRILILSDGSLYIDYLLRTDAGPYICQVSNVQYNQTVTVKLYVECHLSGHVKIFGLITGLICALSFFTLNVIYVIISWIARRLVNKRRREIIRQMLENLNAYKSTQIGRIHENYTHQISRVRNQYHIQGARLHRNYTSQVTKVKRGCSNQVERVRDNYNNKLAQLRDYSSNQIMQIRERANGQIIRIRDYGAVQLEKLRETYKFQQQHVLKLLDTMNLENCRNIVETECMKAESMMYDIDLLGDDDRTDSPSSPGDSEYSTAVSSPSSSPEDLDSAGLRRDMSYKRRELSTDSSENSGMIVEMQTTIDLEAGLPADFSDTWKYGEDCHYEDDSSNEYLMSLGEPSLLQLRNDPTFIDVTVHHQTIKPGVPLPMLDLNRGHFSVDISEEESSKVGHVRSDSDGTYVTPEASPTKVWSGVNSLSAFVENSRTEWPNGHEEDCDINFSNDNEALSPETIL</sequence>